<evidence type="ECO:0000313" key="3">
    <source>
        <dbReference type="Proteomes" id="UP001189429"/>
    </source>
</evidence>
<keyword evidence="3" id="KW-1185">Reference proteome</keyword>
<sequence length="313" mass="34446">MCTQVRALARGLQVCDFCGKCGLLPDTLFHRLWARVATQEEKLQEVKEEVADEALEALNQSSPDLTASKIDVASARSAALKEDVKELQANLATLAKEQAEMDKMRSSAHANYLQAKSDLEAGLQGVRQALSVLREYYGGSGAAMIQGSIGDAMSQPAKPEYHTAASGAGSGIIGLLEVVESDFASGLASEETTESDAQTQYEKVSQENAITRTTMNQDVTYKTKEFKGLDKELSELVSDRETTNTELEAVLEYYSKIKERCIAKPETYEERKRRREAEIQGLKEALDILESETAFTQRTRRAGQRGIFLGLSK</sequence>
<comment type="caution">
    <text evidence="2">The sequence shown here is derived from an EMBL/GenBank/DDBJ whole genome shotgun (WGS) entry which is preliminary data.</text>
</comment>
<keyword evidence="1" id="KW-0175">Coiled coil</keyword>
<evidence type="ECO:0000256" key="1">
    <source>
        <dbReference type="SAM" id="Coils"/>
    </source>
</evidence>
<feature type="coiled-coil region" evidence="1">
    <location>
        <begin position="36"/>
        <end position="104"/>
    </location>
</feature>
<dbReference type="EMBL" id="CAUYUJ010017393">
    <property type="protein sequence ID" value="CAK0874379.1"/>
    <property type="molecule type" value="Genomic_DNA"/>
</dbReference>
<protein>
    <submittedName>
        <fullName evidence="2">Uncharacterized protein</fullName>
    </submittedName>
</protein>
<organism evidence="2 3">
    <name type="scientific">Prorocentrum cordatum</name>
    <dbReference type="NCBI Taxonomy" id="2364126"/>
    <lineage>
        <taxon>Eukaryota</taxon>
        <taxon>Sar</taxon>
        <taxon>Alveolata</taxon>
        <taxon>Dinophyceae</taxon>
        <taxon>Prorocentrales</taxon>
        <taxon>Prorocentraceae</taxon>
        <taxon>Prorocentrum</taxon>
    </lineage>
</organism>
<dbReference type="Proteomes" id="UP001189429">
    <property type="component" value="Unassembled WGS sequence"/>
</dbReference>
<name>A0ABN9VN91_9DINO</name>
<evidence type="ECO:0000313" key="2">
    <source>
        <dbReference type="EMBL" id="CAK0874379.1"/>
    </source>
</evidence>
<gene>
    <name evidence="2" type="ORF">PCOR1329_LOCUS59318</name>
</gene>
<proteinExistence type="predicted"/>
<reference evidence="2" key="1">
    <citation type="submission" date="2023-10" db="EMBL/GenBank/DDBJ databases">
        <authorList>
            <person name="Chen Y."/>
            <person name="Shah S."/>
            <person name="Dougan E. K."/>
            <person name="Thang M."/>
            <person name="Chan C."/>
        </authorList>
    </citation>
    <scope>NUCLEOTIDE SEQUENCE [LARGE SCALE GENOMIC DNA]</scope>
</reference>
<accession>A0ABN9VN91</accession>